<gene>
    <name evidence="1" type="ORF">COU46_03495</name>
</gene>
<organism evidence="1 2">
    <name type="scientific">Candidatus Niyogibacteria bacterium CG10_big_fil_rev_8_21_14_0_10_42_19</name>
    <dbReference type="NCBI Taxonomy" id="1974725"/>
    <lineage>
        <taxon>Bacteria</taxon>
        <taxon>Candidatus Niyogiibacteriota</taxon>
    </lineage>
</organism>
<protein>
    <submittedName>
        <fullName evidence="1">Uncharacterized protein</fullName>
    </submittedName>
</protein>
<comment type="caution">
    <text evidence="1">The sequence shown here is derived from an EMBL/GenBank/DDBJ whole genome shotgun (WGS) entry which is preliminary data.</text>
</comment>
<sequence>MEYAVASSTYYATTSIAEAHVNGQTINSEVVYIDDDGTKANIGNTNTNFTGSLVKIGNPDLTGGVFNSFGNFATIVVYGNLKISGNTTINGIVYVTGETSFGGGTNTINGSLISAGGTSVTDLTGNATINFDPTVYASWQDITGLNTTSTESPRVVGWTEE</sequence>
<evidence type="ECO:0000313" key="2">
    <source>
        <dbReference type="Proteomes" id="UP000229383"/>
    </source>
</evidence>
<dbReference type="Proteomes" id="UP000229383">
    <property type="component" value="Unassembled WGS sequence"/>
</dbReference>
<dbReference type="AlphaFoldDB" id="A0A2H0TES5"/>
<dbReference type="EMBL" id="PFCN01000039">
    <property type="protein sequence ID" value="PIR70059.1"/>
    <property type="molecule type" value="Genomic_DNA"/>
</dbReference>
<evidence type="ECO:0000313" key="1">
    <source>
        <dbReference type="EMBL" id="PIR70059.1"/>
    </source>
</evidence>
<reference evidence="2" key="1">
    <citation type="submission" date="2017-09" db="EMBL/GenBank/DDBJ databases">
        <title>Depth-based differentiation of microbial function through sediment-hosted aquifers and enrichment of novel symbionts in the deep terrestrial subsurface.</title>
        <authorList>
            <person name="Probst A.J."/>
            <person name="Ladd B."/>
            <person name="Jarett J.K."/>
            <person name="Geller-Mcgrath D.E."/>
            <person name="Sieber C.M.K."/>
            <person name="Emerson J.B."/>
            <person name="Anantharaman K."/>
            <person name="Thomas B.C."/>
            <person name="Malmstrom R."/>
            <person name="Stieglmeier M."/>
            <person name="Klingl A."/>
            <person name="Woyke T."/>
            <person name="Ryan C.M."/>
            <person name="Banfield J.F."/>
        </authorList>
    </citation>
    <scope>NUCLEOTIDE SEQUENCE [LARGE SCALE GENOMIC DNA]</scope>
</reference>
<proteinExistence type="predicted"/>
<accession>A0A2H0TES5</accession>
<name>A0A2H0TES5_9BACT</name>